<feature type="compositionally biased region" description="Low complexity" evidence="1">
    <location>
        <begin position="599"/>
        <end position="620"/>
    </location>
</feature>
<organism evidence="4 5">
    <name type="scientific">Bradyrhizobium campsiandrae</name>
    <dbReference type="NCBI Taxonomy" id="1729892"/>
    <lineage>
        <taxon>Bacteria</taxon>
        <taxon>Pseudomonadati</taxon>
        <taxon>Pseudomonadota</taxon>
        <taxon>Alphaproteobacteria</taxon>
        <taxon>Hyphomicrobiales</taxon>
        <taxon>Nitrobacteraceae</taxon>
        <taxon>Bradyrhizobium</taxon>
    </lineage>
</organism>
<feature type="domain" description="Caspase family p20" evidence="3">
    <location>
        <begin position="31"/>
        <end position="110"/>
    </location>
</feature>
<keyword evidence="2" id="KW-0732">Signal</keyword>
<proteinExistence type="predicted"/>
<dbReference type="RefSeq" id="WP_188105163.1">
    <property type="nucleotide sequence ID" value="NZ_JAANIH010000045.1"/>
</dbReference>
<name>A0ABR7U5U8_9BRAD</name>
<feature type="compositionally biased region" description="Pro residues" evidence="1">
    <location>
        <begin position="742"/>
        <end position="821"/>
    </location>
</feature>
<evidence type="ECO:0000313" key="5">
    <source>
        <dbReference type="Proteomes" id="UP000639516"/>
    </source>
</evidence>
<feature type="signal peptide" evidence="2">
    <location>
        <begin position="1"/>
        <end position="27"/>
    </location>
</feature>
<protein>
    <submittedName>
        <fullName evidence="4">Caspase family protein</fullName>
    </submittedName>
</protein>
<feature type="region of interest" description="Disordered" evidence="1">
    <location>
        <begin position="538"/>
        <end position="821"/>
    </location>
</feature>
<dbReference type="InterPro" id="IPR011600">
    <property type="entry name" value="Pept_C14_caspase"/>
</dbReference>
<dbReference type="SUPFAM" id="SSF52129">
    <property type="entry name" value="Caspase-like"/>
    <property type="match status" value="1"/>
</dbReference>
<dbReference type="Pfam" id="PF00656">
    <property type="entry name" value="Peptidase_C14"/>
    <property type="match status" value="1"/>
</dbReference>
<evidence type="ECO:0000256" key="2">
    <source>
        <dbReference type="SAM" id="SignalP"/>
    </source>
</evidence>
<gene>
    <name evidence="4" type="ORF">HA482_14465</name>
</gene>
<evidence type="ECO:0000256" key="1">
    <source>
        <dbReference type="SAM" id="MobiDB-lite"/>
    </source>
</evidence>
<dbReference type="PANTHER" id="PTHR22576:SF37">
    <property type="entry name" value="MUCOSA-ASSOCIATED LYMPHOID TISSUE LYMPHOMA TRANSLOCATION PROTEIN 1"/>
    <property type="match status" value="1"/>
</dbReference>
<reference evidence="4 5" key="1">
    <citation type="journal article" date="2020" name="Arch. Microbiol.">
        <title>Bradyrhizobium campsiandrae sp. nov., a nitrogen-fixing bacterial strain isolated from a native leguminous tree from the Amazon adapted to flooded conditions.</title>
        <authorList>
            <person name="Cabral Michel D."/>
            <person name="Martins da Costa E."/>
            <person name="Azarias Guimaraes A."/>
            <person name="Soares de Carvalho T."/>
            <person name="Santos de Castro Caputo P."/>
            <person name="Willems A."/>
            <person name="de Souza Moreira F.M."/>
        </authorList>
    </citation>
    <scope>NUCLEOTIDE SEQUENCE [LARGE SCALE GENOMIC DNA]</scope>
    <source>
        <strain evidence="5">INPA 384B</strain>
    </source>
</reference>
<dbReference type="Proteomes" id="UP000639516">
    <property type="component" value="Unassembled WGS sequence"/>
</dbReference>
<sequence length="821" mass="85400">MRGTTKAFLCFLLPILLVAGAIAPAQAQQQEKRIALVVGNGAYSKSPLATAANDAGLIAQTLQAAGFDVVGARDLDGDTLRKSLRDFIQKAQASGPGTVAMIYLAGYGVQLAGENYFIPVDSNISRDTDIPTEALRISDYARQLAAIPLKANIIVLDAARAQPFVEGGQQPIASGLALVEPDPNMLIAFNAAPGTVAPEEPGPYGIYAQSLAEMIRTGGLSLPEVFDRVRLRVNENSKGAQVPWDDQKVSAQFTFFERAPDAPPPAAAPDQVAAIRSKPIRDLGVQDAYAAALERDTLPAYEEFLAAYPGDPLAKRVMAIVAARREAITWRRTYRADTPDAYWSYLRRYPRGPHAGDARRRLAILTAPLEPPPTFAMMDYDVPPPPPAEVVYVDRPVLYFSDPDFGFAPPPPPPVYFCPPPPPDFVVLPPPLPVVGLFVLPQPVFVPIPAFYNPPVYVAPPPNNIIVNNIHNTTVINTVINRPVPPPPPGNVTAAVSVAAGTTTAGATTHVPPIVQNKALEVQKNPTQLNQSQQAFVNNPTAKPGTIVPAKANFAPNNASTSTPLQGHALPLPDSKTGPASAGTGSQPGLQAPKGGGASTATAPAGGTSPAHPNTATAPAGGPPQVHPNAVPAPPTTTAPATATTTPVAKPPVGQAPASGGTDPHAKSLAHEPAVTPPTTTPAGKPPLTTTTITNGKPTQPSPPITSREQIKPQGLRTATPSPAQVTRPPPVAPHPQALARPTPPPAPRVAAPPPRPPVAAVRPPPPVAVARPAPPPVARPAPPPPPRIVAAPPPRPVAPPPRPPAPPPAAKKCPPNQPRC</sequence>
<feature type="compositionally biased region" description="Polar residues" evidence="1">
    <location>
        <begin position="555"/>
        <end position="565"/>
    </location>
</feature>
<dbReference type="InterPro" id="IPR001309">
    <property type="entry name" value="Pept_C14_p20"/>
</dbReference>
<dbReference type="PANTHER" id="PTHR22576">
    <property type="entry name" value="MUCOSA ASSOCIATED LYMPHOID TISSUE LYMPHOMA TRANSLOCATION PROTEIN 1/PARACASPASE"/>
    <property type="match status" value="1"/>
</dbReference>
<dbReference type="InterPro" id="IPR029030">
    <property type="entry name" value="Caspase-like_dom_sf"/>
</dbReference>
<feature type="compositionally biased region" description="Low complexity" evidence="1">
    <location>
        <begin position="681"/>
        <end position="692"/>
    </location>
</feature>
<evidence type="ECO:0000259" key="3">
    <source>
        <dbReference type="PROSITE" id="PS50208"/>
    </source>
</evidence>
<feature type="compositionally biased region" description="Low complexity" evidence="1">
    <location>
        <begin position="638"/>
        <end position="653"/>
    </location>
</feature>
<feature type="compositionally biased region" description="Pro residues" evidence="1">
    <location>
        <begin position="621"/>
        <end position="637"/>
    </location>
</feature>
<dbReference type="EMBL" id="JAATTO010000018">
    <property type="protein sequence ID" value="MBC9979404.1"/>
    <property type="molecule type" value="Genomic_DNA"/>
</dbReference>
<accession>A0ABR7U5U8</accession>
<comment type="caution">
    <text evidence="4">The sequence shown here is derived from an EMBL/GenBank/DDBJ whole genome shotgun (WGS) entry which is preliminary data.</text>
</comment>
<evidence type="ECO:0000313" key="4">
    <source>
        <dbReference type="EMBL" id="MBC9979404.1"/>
    </source>
</evidence>
<feature type="chain" id="PRO_5047484777" evidence="2">
    <location>
        <begin position="28"/>
        <end position="821"/>
    </location>
</feature>
<dbReference type="Gene3D" id="3.40.50.1460">
    <property type="match status" value="1"/>
</dbReference>
<keyword evidence="5" id="KW-1185">Reference proteome</keyword>
<dbReference type="PROSITE" id="PS50208">
    <property type="entry name" value="CASPASE_P20"/>
    <property type="match status" value="1"/>
</dbReference>
<dbReference type="InterPro" id="IPR052039">
    <property type="entry name" value="Caspase-related_regulators"/>
</dbReference>